<proteinExistence type="predicted"/>
<dbReference type="Pfam" id="PF06477">
    <property type="entry name" value="DUF1091"/>
    <property type="match status" value="1"/>
</dbReference>
<organism evidence="1 2">
    <name type="scientific">Lucilia cuprina</name>
    <name type="common">Green bottle fly</name>
    <name type="synonym">Australian sheep blowfly</name>
    <dbReference type="NCBI Taxonomy" id="7375"/>
    <lineage>
        <taxon>Eukaryota</taxon>
        <taxon>Metazoa</taxon>
        <taxon>Ecdysozoa</taxon>
        <taxon>Arthropoda</taxon>
        <taxon>Hexapoda</taxon>
        <taxon>Insecta</taxon>
        <taxon>Pterygota</taxon>
        <taxon>Neoptera</taxon>
        <taxon>Endopterygota</taxon>
        <taxon>Diptera</taxon>
        <taxon>Brachycera</taxon>
        <taxon>Muscomorpha</taxon>
        <taxon>Oestroidea</taxon>
        <taxon>Calliphoridae</taxon>
        <taxon>Luciliinae</taxon>
        <taxon>Lucilia</taxon>
    </lineage>
</organism>
<comment type="caution">
    <text evidence="1">The sequence shown here is derived from an EMBL/GenBank/DDBJ whole genome shotgun (WGS) entry which is preliminary data.</text>
</comment>
<sequence>MVLAEAYMCSGNLSLTNIKCHIFDEKFVIFKECNNANGTLTVYAKLLQIPVTNCILRMEFNSMIASSIKFNTTWDACEFMRNRKRYRSLALFYKLIADNSNFNHSCPFNHDIIIRDLRTDDLNFFLPMISGSYKFNTVWIVNKNVRAKVGGIVQYVNNKKINEGVKNPKNKQQ</sequence>
<protein>
    <recommendedName>
        <fullName evidence="3">MD-2-related lipid-recognition domain-containing protein</fullName>
    </recommendedName>
</protein>
<evidence type="ECO:0008006" key="3">
    <source>
        <dbReference type="Google" id="ProtNLM"/>
    </source>
</evidence>
<dbReference type="PANTHER" id="PTHR20898">
    <property type="entry name" value="DAEDALUS ON 3-RELATED-RELATED"/>
    <property type="match status" value="1"/>
</dbReference>
<evidence type="ECO:0000313" key="1">
    <source>
        <dbReference type="EMBL" id="KNC22515.1"/>
    </source>
</evidence>
<gene>
    <name evidence="1" type="ORF">FF38_12206</name>
</gene>
<reference evidence="1 2" key="1">
    <citation type="journal article" date="2015" name="Nat. Commun.">
        <title>Lucilia cuprina genome unlocks parasitic fly biology to underpin future interventions.</title>
        <authorList>
            <person name="Anstead C.A."/>
            <person name="Korhonen P.K."/>
            <person name="Young N.D."/>
            <person name="Hall R.S."/>
            <person name="Jex A.R."/>
            <person name="Murali S.C."/>
            <person name="Hughes D.S."/>
            <person name="Lee S.F."/>
            <person name="Perry T."/>
            <person name="Stroehlein A.J."/>
            <person name="Ansell B.R."/>
            <person name="Breugelmans B."/>
            <person name="Hofmann A."/>
            <person name="Qu J."/>
            <person name="Dugan S."/>
            <person name="Lee S.L."/>
            <person name="Chao H."/>
            <person name="Dinh H."/>
            <person name="Han Y."/>
            <person name="Doddapaneni H.V."/>
            <person name="Worley K.C."/>
            <person name="Muzny D.M."/>
            <person name="Ioannidis P."/>
            <person name="Waterhouse R.M."/>
            <person name="Zdobnov E.M."/>
            <person name="James P.J."/>
            <person name="Bagnall N.H."/>
            <person name="Kotze A.C."/>
            <person name="Gibbs R.A."/>
            <person name="Richards S."/>
            <person name="Batterham P."/>
            <person name="Gasser R.B."/>
        </authorList>
    </citation>
    <scope>NUCLEOTIDE SEQUENCE [LARGE SCALE GENOMIC DNA]</scope>
    <source>
        <strain evidence="1 2">LS</strain>
        <tissue evidence="1">Full body</tissue>
    </source>
</reference>
<evidence type="ECO:0000313" key="2">
    <source>
        <dbReference type="Proteomes" id="UP000037069"/>
    </source>
</evidence>
<accession>A0A0L0BR07</accession>
<dbReference type="InterPro" id="IPR010512">
    <property type="entry name" value="DUF1091"/>
</dbReference>
<dbReference type="AlphaFoldDB" id="A0A0L0BR07"/>
<dbReference type="PANTHER" id="PTHR20898:SF0">
    <property type="entry name" value="DAEDALUS ON 3-RELATED"/>
    <property type="match status" value="1"/>
</dbReference>
<dbReference type="OrthoDB" id="7789165at2759"/>
<name>A0A0L0BR07_LUCCU</name>
<dbReference type="SMART" id="SM00697">
    <property type="entry name" value="DM8"/>
    <property type="match status" value="1"/>
</dbReference>
<keyword evidence="2" id="KW-1185">Reference proteome</keyword>
<dbReference type="EMBL" id="JRES01001487">
    <property type="protein sequence ID" value="KNC22515.1"/>
    <property type="molecule type" value="Genomic_DNA"/>
</dbReference>
<dbReference type="Proteomes" id="UP000037069">
    <property type="component" value="Unassembled WGS sequence"/>
</dbReference>